<dbReference type="PANTHER" id="PTHR23137:SF6">
    <property type="entry name" value="VESICLE TRANSPORT PROTEIN"/>
    <property type="match status" value="1"/>
</dbReference>
<comment type="function">
    <text evidence="8">May be involved in fusion of retrograde transport vesicles derived from an endocytic compartment with the Golgi complex.</text>
</comment>
<evidence type="ECO:0000313" key="9">
    <source>
        <dbReference type="EMBL" id="KAF4661324.1"/>
    </source>
</evidence>
<keyword evidence="2 8" id="KW-0813">Transport</keyword>
<dbReference type="EMBL" id="JABANN010000358">
    <property type="protein sequence ID" value="KAF4661324.1"/>
    <property type="molecule type" value="Genomic_DNA"/>
</dbReference>
<evidence type="ECO:0000256" key="4">
    <source>
        <dbReference type="ARBA" id="ARBA00022927"/>
    </source>
</evidence>
<name>A0A7J6LQ44_PEROL</name>
<keyword evidence="6 8" id="KW-0472">Membrane</keyword>
<feature type="transmembrane region" description="Helical" evidence="8">
    <location>
        <begin position="73"/>
        <end position="94"/>
    </location>
</feature>
<comment type="subcellular location">
    <subcellularLocation>
        <location evidence="1 8">Membrane</location>
        <topology evidence="1 8">Multi-pass membrane protein</topology>
    </subcellularLocation>
</comment>
<feature type="transmembrane region" description="Helical" evidence="8">
    <location>
        <begin position="106"/>
        <end position="124"/>
    </location>
</feature>
<reference evidence="9 10" key="1">
    <citation type="submission" date="2020-04" db="EMBL/GenBank/DDBJ databases">
        <title>Perkinsus olseni comparative genomics.</title>
        <authorList>
            <person name="Bogema D.R."/>
        </authorList>
    </citation>
    <scope>NUCLEOTIDE SEQUENCE [LARGE SCALE GENOMIC DNA]</scope>
    <source>
        <strain evidence="9">ATCC PRA-31</strain>
    </source>
</reference>
<dbReference type="PANTHER" id="PTHR23137">
    <property type="entry name" value="VESICLE TRANSPORT PROTEIN-RELATED"/>
    <property type="match status" value="1"/>
</dbReference>
<evidence type="ECO:0000256" key="2">
    <source>
        <dbReference type="ARBA" id="ARBA00022448"/>
    </source>
</evidence>
<gene>
    <name evidence="9" type="ORF">FOL46_005771</name>
</gene>
<evidence type="ECO:0000313" key="10">
    <source>
        <dbReference type="Proteomes" id="UP000572268"/>
    </source>
</evidence>
<comment type="similarity">
    <text evidence="7 8">Belongs to the SFT2 family.</text>
</comment>
<dbReference type="InterPro" id="IPR007305">
    <property type="entry name" value="Vesicle_transpt_Got1/SFT2"/>
</dbReference>
<dbReference type="GO" id="GO:0016020">
    <property type="term" value="C:membrane"/>
    <property type="evidence" value="ECO:0007669"/>
    <property type="project" value="UniProtKB-SubCell"/>
</dbReference>
<organism evidence="9 10">
    <name type="scientific">Perkinsus olseni</name>
    <name type="common">Perkinsus atlanticus</name>
    <dbReference type="NCBI Taxonomy" id="32597"/>
    <lineage>
        <taxon>Eukaryota</taxon>
        <taxon>Sar</taxon>
        <taxon>Alveolata</taxon>
        <taxon>Perkinsozoa</taxon>
        <taxon>Perkinsea</taxon>
        <taxon>Perkinsida</taxon>
        <taxon>Perkinsidae</taxon>
        <taxon>Perkinsus</taxon>
    </lineage>
</organism>
<evidence type="ECO:0000256" key="6">
    <source>
        <dbReference type="ARBA" id="ARBA00023136"/>
    </source>
</evidence>
<keyword evidence="5 8" id="KW-1133">Transmembrane helix</keyword>
<proteinExistence type="inferred from homology"/>
<protein>
    <recommendedName>
        <fullName evidence="8">Vesicle transport protein</fullName>
    </recommendedName>
</protein>
<evidence type="ECO:0000256" key="8">
    <source>
        <dbReference type="RuleBase" id="RU363111"/>
    </source>
</evidence>
<evidence type="ECO:0000256" key="7">
    <source>
        <dbReference type="ARBA" id="ARBA00025800"/>
    </source>
</evidence>
<dbReference type="GO" id="GO:0005737">
    <property type="term" value="C:cytoplasm"/>
    <property type="evidence" value="ECO:0007669"/>
    <property type="project" value="UniProtKB-ARBA"/>
</dbReference>
<feature type="transmembrane region" description="Helical" evidence="8">
    <location>
        <begin position="131"/>
        <end position="149"/>
    </location>
</feature>
<dbReference type="Pfam" id="PF04178">
    <property type="entry name" value="Got1"/>
    <property type="match status" value="1"/>
</dbReference>
<dbReference type="Proteomes" id="UP000572268">
    <property type="component" value="Unassembled WGS sequence"/>
</dbReference>
<dbReference type="AlphaFoldDB" id="A0A7J6LQ44"/>
<accession>A0A7J6LQ44</accession>
<dbReference type="InterPro" id="IPR011691">
    <property type="entry name" value="Vesicle_transpt_SFT2"/>
</dbReference>
<dbReference type="GO" id="GO:0016192">
    <property type="term" value="P:vesicle-mediated transport"/>
    <property type="evidence" value="ECO:0007669"/>
    <property type="project" value="InterPro"/>
</dbReference>
<evidence type="ECO:0000256" key="3">
    <source>
        <dbReference type="ARBA" id="ARBA00022692"/>
    </source>
</evidence>
<keyword evidence="3 8" id="KW-0812">Transmembrane</keyword>
<sequence length="174" mass="19152">MSPPSPPSGGSPFASQWAQSLGLSDHDDSLFPSLTIKQRVFGWACCFTAGVLISIGSFGSFTLLLLGRPTRFALAYTIGNVLQLLSTMFLVGPVRQFKNMFKDNRAMAAAIYLLAMFSTLYTCIRSPHRRVLILIAVIVQLLAILWYALTYIPYGRQMATSVTGHLTQRLLTAD</sequence>
<comment type="caution">
    <text evidence="9">The sequence shown here is derived from an EMBL/GenBank/DDBJ whole genome shotgun (WGS) entry which is preliminary data.</text>
</comment>
<keyword evidence="4 8" id="KW-0653">Protein transport</keyword>
<dbReference type="GO" id="GO:0015031">
    <property type="term" value="P:protein transport"/>
    <property type="evidence" value="ECO:0007669"/>
    <property type="project" value="UniProtKB-KW"/>
</dbReference>
<dbReference type="GO" id="GO:0012505">
    <property type="term" value="C:endomembrane system"/>
    <property type="evidence" value="ECO:0007669"/>
    <property type="project" value="UniProtKB-ARBA"/>
</dbReference>
<feature type="transmembrane region" description="Helical" evidence="8">
    <location>
        <begin position="40"/>
        <end position="66"/>
    </location>
</feature>
<evidence type="ECO:0000256" key="5">
    <source>
        <dbReference type="ARBA" id="ARBA00022989"/>
    </source>
</evidence>
<evidence type="ECO:0000256" key="1">
    <source>
        <dbReference type="ARBA" id="ARBA00004141"/>
    </source>
</evidence>